<name>A0ABT0XM60_9BACI</name>
<dbReference type="PANTHER" id="PTHR43214:SF43">
    <property type="entry name" value="TWO-COMPONENT RESPONSE REGULATOR"/>
    <property type="match status" value="1"/>
</dbReference>
<evidence type="ECO:0000256" key="6">
    <source>
        <dbReference type="PROSITE-ProRule" id="PRU00169"/>
    </source>
</evidence>
<sequence length="213" mass="23666">MASILLVEDQVLVRQGLKMMIETDSNLEVVVEATNGQEAIEAYKNHRIDLVLMDIRMPVMTGLEATKKIREIDANARILILTTFSDDDYALEALKLGAVGYLLKDADSEKLINSIHSAMRGGMSLDEQVAASVVPKLLKSKVENDISIDLTEREISILRLIGEGRSNQEISQALYLTVGTVKNYVSQLLTKLDARDRTQLAIFAIRHQLGLSR</sequence>
<dbReference type="InterPro" id="IPR039420">
    <property type="entry name" value="WalR-like"/>
</dbReference>
<dbReference type="PRINTS" id="PR00038">
    <property type="entry name" value="HTHLUXR"/>
</dbReference>
<comment type="caution">
    <text evidence="9">The sequence shown here is derived from an EMBL/GenBank/DDBJ whole genome shotgun (WGS) entry which is preliminary data.</text>
</comment>
<keyword evidence="4" id="KW-0238">DNA-binding</keyword>
<organism evidence="9 10">
    <name type="scientific">Alkalicoccobacillus plakortidis</name>
    <dbReference type="NCBI Taxonomy" id="444060"/>
    <lineage>
        <taxon>Bacteria</taxon>
        <taxon>Bacillati</taxon>
        <taxon>Bacillota</taxon>
        <taxon>Bacilli</taxon>
        <taxon>Bacillales</taxon>
        <taxon>Bacillaceae</taxon>
        <taxon>Alkalicoccobacillus</taxon>
    </lineage>
</organism>
<dbReference type="PROSITE" id="PS50110">
    <property type="entry name" value="RESPONSE_REGULATORY"/>
    <property type="match status" value="1"/>
</dbReference>
<dbReference type="CDD" id="cd17535">
    <property type="entry name" value="REC_NarL-like"/>
    <property type="match status" value="1"/>
</dbReference>
<accession>A0ABT0XM60</accession>
<dbReference type="RefSeq" id="WP_251609891.1">
    <property type="nucleotide sequence ID" value="NZ_JAMQJY010000002.1"/>
</dbReference>
<evidence type="ECO:0000256" key="3">
    <source>
        <dbReference type="ARBA" id="ARBA00023015"/>
    </source>
</evidence>
<dbReference type="SMART" id="SM00421">
    <property type="entry name" value="HTH_LUXR"/>
    <property type="match status" value="1"/>
</dbReference>
<comment type="subcellular location">
    <subcellularLocation>
        <location evidence="1">Cytoplasm</location>
    </subcellularLocation>
</comment>
<dbReference type="PROSITE" id="PS50043">
    <property type="entry name" value="HTH_LUXR_2"/>
    <property type="match status" value="1"/>
</dbReference>
<dbReference type="InterPro" id="IPR011006">
    <property type="entry name" value="CheY-like_superfamily"/>
</dbReference>
<keyword evidence="10" id="KW-1185">Reference proteome</keyword>
<feature type="modified residue" description="4-aspartylphosphate" evidence="6">
    <location>
        <position position="54"/>
    </location>
</feature>
<evidence type="ECO:0000256" key="1">
    <source>
        <dbReference type="ARBA" id="ARBA00004496"/>
    </source>
</evidence>
<feature type="domain" description="HTH luxR-type" evidence="7">
    <location>
        <begin position="143"/>
        <end position="208"/>
    </location>
</feature>
<keyword evidence="3" id="KW-0805">Transcription regulation</keyword>
<reference evidence="9" key="1">
    <citation type="submission" date="2022-06" db="EMBL/GenBank/DDBJ databases">
        <title>Alkalicoccobacillus porphyridii sp. nov., isolated from a marine red alga, Porphyridium purpureum and reclassification of Shouchella plakortidis and Shouchella gibsonii as Alkalicoccobacillus plakortidis comb. nov. and Alkalicoccobacillus gibsonii comb. nov.</title>
        <authorList>
            <person name="Kim K.H."/>
            <person name="Lee J.K."/>
            <person name="Han D.M."/>
            <person name="Baek J.H."/>
            <person name="Jeon C.O."/>
        </authorList>
    </citation>
    <scope>NUCLEOTIDE SEQUENCE</scope>
    <source>
        <strain evidence="9">DSM 19153</strain>
    </source>
</reference>
<proteinExistence type="predicted"/>
<evidence type="ECO:0000313" key="9">
    <source>
        <dbReference type="EMBL" id="MCM2676815.1"/>
    </source>
</evidence>
<dbReference type="Pfam" id="PF00196">
    <property type="entry name" value="GerE"/>
    <property type="match status" value="1"/>
</dbReference>
<dbReference type="Gene3D" id="3.40.50.2300">
    <property type="match status" value="1"/>
</dbReference>
<evidence type="ECO:0000256" key="2">
    <source>
        <dbReference type="ARBA" id="ARBA00022553"/>
    </source>
</evidence>
<dbReference type="Proteomes" id="UP001203665">
    <property type="component" value="Unassembled WGS sequence"/>
</dbReference>
<dbReference type="InterPro" id="IPR001789">
    <property type="entry name" value="Sig_transdc_resp-reg_receiver"/>
</dbReference>
<dbReference type="InterPro" id="IPR000792">
    <property type="entry name" value="Tscrpt_reg_LuxR_C"/>
</dbReference>
<dbReference type="InterPro" id="IPR016032">
    <property type="entry name" value="Sig_transdc_resp-reg_C-effctor"/>
</dbReference>
<evidence type="ECO:0000256" key="5">
    <source>
        <dbReference type="ARBA" id="ARBA00023163"/>
    </source>
</evidence>
<keyword evidence="5" id="KW-0804">Transcription</keyword>
<dbReference type="PANTHER" id="PTHR43214">
    <property type="entry name" value="TWO-COMPONENT RESPONSE REGULATOR"/>
    <property type="match status" value="1"/>
</dbReference>
<gene>
    <name evidence="9" type="ORF">NDM98_16100</name>
</gene>
<dbReference type="EMBL" id="JAMQJY010000002">
    <property type="protein sequence ID" value="MCM2676815.1"/>
    <property type="molecule type" value="Genomic_DNA"/>
</dbReference>
<protein>
    <submittedName>
        <fullName evidence="9">Response regulator transcription factor</fullName>
    </submittedName>
</protein>
<dbReference type="SUPFAM" id="SSF52172">
    <property type="entry name" value="CheY-like"/>
    <property type="match status" value="1"/>
</dbReference>
<evidence type="ECO:0000256" key="4">
    <source>
        <dbReference type="ARBA" id="ARBA00023125"/>
    </source>
</evidence>
<evidence type="ECO:0000259" key="7">
    <source>
        <dbReference type="PROSITE" id="PS50043"/>
    </source>
</evidence>
<dbReference type="InterPro" id="IPR058245">
    <property type="entry name" value="NreC/VraR/RcsB-like_REC"/>
</dbReference>
<evidence type="ECO:0000259" key="8">
    <source>
        <dbReference type="PROSITE" id="PS50110"/>
    </source>
</evidence>
<dbReference type="Pfam" id="PF00072">
    <property type="entry name" value="Response_reg"/>
    <property type="match status" value="1"/>
</dbReference>
<keyword evidence="2 6" id="KW-0597">Phosphoprotein</keyword>
<dbReference type="CDD" id="cd06170">
    <property type="entry name" value="LuxR_C_like"/>
    <property type="match status" value="1"/>
</dbReference>
<dbReference type="SUPFAM" id="SSF46894">
    <property type="entry name" value="C-terminal effector domain of the bipartite response regulators"/>
    <property type="match status" value="1"/>
</dbReference>
<evidence type="ECO:0000313" key="10">
    <source>
        <dbReference type="Proteomes" id="UP001203665"/>
    </source>
</evidence>
<dbReference type="SMART" id="SM00448">
    <property type="entry name" value="REC"/>
    <property type="match status" value="1"/>
</dbReference>
<feature type="domain" description="Response regulatory" evidence="8">
    <location>
        <begin position="3"/>
        <end position="119"/>
    </location>
</feature>